<evidence type="ECO:0000256" key="1">
    <source>
        <dbReference type="SAM" id="Phobius"/>
    </source>
</evidence>
<name>A0A1F5J9L8_9BACT</name>
<sequence>MKFNVVQVVGLNTDQKAAQVISSSQDGDNTFLAVLDLSSDDAFTRGRQFLTEISDFYFDFEGSPSEKLKAAYGQAGEKFAKEDLPAGRQEFSLLIGSISGKVLFFIAKGEVEIYLKRGDKLSSLLTVGANEQLISGFLQPDDKLLFATKSLINFLDADLKKSLNLPLESFEEEITDRIGAANAENKSLAGLAVAVEDQASKVQTEQITDNPVVSYSLKFPKINLLTYVKIIKDYFPKDNRNRLIIALILILIIGLGVGFKIKLSKDAQNLVAFNQVLQKSRDDFNAAKGLASLNPSEAKAKLDSAKNELNRALNLRPKDSEALNFKKQIEQESDSILQQSSVSDFPLFLDTDLIKKNFRAARMSLSAGKLLLLDPISKTLIDIDLTKKSNQILAGSEKLGNAHLASLNGELAFVYSEDKGILRIDSTNQKIAVAVKQDEDLGKIADLYGFASNVYLLDPTGQIWKYIATNEGYSDKREYLTKNTKVDFANALKMQIESSIYILKNGGEILRFTRGVKDNFSYEGLDKGVKEPKSFFVSSDTDNLYVLDSGNLRLLILTKTGSYKGQMNGSVFATASDLAVDEKGKKVYLLDGSKIYSVDLK</sequence>
<keyword evidence="1" id="KW-0812">Transmembrane</keyword>
<evidence type="ECO:0000313" key="3">
    <source>
        <dbReference type="Proteomes" id="UP000177042"/>
    </source>
</evidence>
<evidence type="ECO:0000313" key="2">
    <source>
        <dbReference type="EMBL" id="OGE25315.1"/>
    </source>
</evidence>
<keyword evidence="1" id="KW-1133">Transmembrane helix</keyword>
<proteinExistence type="predicted"/>
<accession>A0A1F5J9L8</accession>
<dbReference type="Proteomes" id="UP000177042">
    <property type="component" value="Unassembled WGS sequence"/>
</dbReference>
<dbReference type="AlphaFoldDB" id="A0A1F5J9L8"/>
<comment type="caution">
    <text evidence="2">The sequence shown here is derived from an EMBL/GenBank/DDBJ whole genome shotgun (WGS) entry which is preliminary data.</text>
</comment>
<dbReference type="InterPro" id="IPR011042">
    <property type="entry name" value="6-blade_b-propeller_TolB-like"/>
</dbReference>
<keyword evidence="1" id="KW-0472">Membrane</keyword>
<protein>
    <submittedName>
        <fullName evidence="2">Uncharacterized protein</fullName>
    </submittedName>
</protein>
<dbReference type="EMBL" id="MFCX01000028">
    <property type="protein sequence ID" value="OGE25315.1"/>
    <property type="molecule type" value="Genomic_DNA"/>
</dbReference>
<organism evidence="2 3">
    <name type="scientific">Candidatus Daviesbacteria bacterium RIFCSPHIGHO2_02_FULL_39_12</name>
    <dbReference type="NCBI Taxonomy" id="1797770"/>
    <lineage>
        <taxon>Bacteria</taxon>
        <taxon>Candidatus Daviesiibacteriota</taxon>
    </lineage>
</organism>
<dbReference type="SUPFAM" id="SSF63825">
    <property type="entry name" value="YWTD domain"/>
    <property type="match status" value="1"/>
</dbReference>
<dbReference type="Gene3D" id="2.120.10.30">
    <property type="entry name" value="TolB, C-terminal domain"/>
    <property type="match status" value="1"/>
</dbReference>
<feature type="transmembrane region" description="Helical" evidence="1">
    <location>
        <begin position="243"/>
        <end position="261"/>
    </location>
</feature>
<gene>
    <name evidence="2" type="ORF">A3C26_00605</name>
</gene>
<reference evidence="2 3" key="1">
    <citation type="journal article" date="2016" name="Nat. Commun.">
        <title>Thousands of microbial genomes shed light on interconnected biogeochemical processes in an aquifer system.</title>
        <authorList>
            <person name="Anantharaman K."/>
            <person name="Brown C.T."/>
            <person name="Hug L.A."/>
            <person name="Sharon I."/>
            <person name="Castelle C.J."/>
            <person name="Probst A.J."/>
            <person name="Thomas B.C."/>
            <person name="Singh A."/>
            <person name="Wilkins M.J."/>
            <person name="Karaoz U."/>
            <person name="Brodie E.L."/>
            <person name="Williams K.H."/>
            <person name="Hubbard S.S."/>
            <person name="Banfield J.F."/>
        </authorList>
    </citation>
    <scope>NUCLEOTIDE SEQUENCE [LARGE SCALE GENOMIC DNA]</scope>
</reference>